<evidence type="ECO:0000313" key="2">
    <source>
        <dbReference type="Proteomes" id="UP000316426"/>
    </source>
</evidence>
<proteinExistence type="predicted"/>
<name>A0A518KB72_9BACT</name>
<dbReference type="Pfam" id="PF13644">
    <property type="entry name" value="DKNYY"/>
    <property type="match status" value="1"/>
</dbReference>
<sequence length="219" mass="24328">MMFATSWSSASNLLPLFALLLVTGCDSGYQKINGKWNYVVINAAVGRQVHSINADVGTFEVLSDPSYAKDSKNVYVNGRPFVEADASTFELRGRDGFAIDKHHAYFLQRIISGADLGSFRLLTFPYARDDEHIYCGSLRIPVESVEDFQVLKKGDAGYASFYYSTDDLVQRIGKEYSQHVVEADPDNFHDTRIIAASESGVATDGVWMYEGPKRNGAKK</sequence>
<protein>
    <recommendedName>
        <fullName evidence="3">DKNYY family protein</fullName>
    </recommendedName>
</protein>
<dbReference type="Proteomes" id="UP000316426">
    <property type="component" value="Chromosome"/>
</dbReference>
<keyword evidence="2" id="KW-1185">Reference proteome</keyword>
<dbReference type="EMBL" id="CP036349">
    <property type="protein sequence ID" value="QDV75045.1"/>
    <property type="molecule type" value="Genomic_DNA"/>
</dbReference>
<evidence type="ECO:0000313" key="1">
    <source>
        <dbReference type="EMBL" id="QDV75045.1"/>
    </source>
</evidence>
<organism evidence="1 2">
    <name type="scientific">Botrimarina mediterranea</name>
    <dbReference type="NCBI Taxonomy" id="2528022"/>
    <lineage>
        <taxon>Bacteria</taxon>
        <taxon>Pseudomonadati</taxon>
        <taxon>Planctomycetota</taxon>
        <taxon>Planctomycetia</taxon>
        <taxon>Pirellulales</taxon>
        <taxon>Lacipirellulaceae</taxon>
        <taxon>Botrimarina</taxon>
    </lineage>
</organism>
<evidence type="ECO:0008006" key="3">
    <source>
        <dbReference type="Google" id="ProtNLM"/>
    </source>
</evidence>
<dbReference type="InterPro" id="IPR027375">
    <property type="entry name" value="DKNYY"/>
</dbReference>
<reference evidence="1 2" key="1">
    <citation type="submission" date="2019-02" db="EMBL/GenBank/DDBJ databases">
        <title>Deep-cultivation of Planctomycetes and their phenomic and genomic characterization uncovers novel biology.</title>
        <authorList>
            <person name="Wiegand S."/>
            <person name="Jogler M."/>
            <person name="Boedeker C."/>
            <person name="Pinto D."/>
            <person name="Vollmers J."/>
            <person name="Rivas-Marin E."/>
            <person name="Kohn T."/>
            <person name="Peeters S.H."/>
            <person name="Heuer A."/>
            <person name="Rast P."/>
            <person name="Oberbeckmann S."/>
            <person name="Bunk B."/>
            <person name="Jeske O."/>
            <person name="Meyerdierks A."/>
            <person name="Storesund J.E."/>
            <person name="Kallscheuer N."/>
            <person name="Luecker S."/>
            <person name="Lage O.M."/>
            <person name="Pohl T."/>
            <person name="Merkel B.J."/>
            <person name="Hornburger P."/>
            <person name="Mueller R.-W."/>
            <person name="Bruemmer F."/>
            <person name="Labrenz M."/>
            <person name="Spormann A.M."/>
            <person name="Op den Camp H."/>
            <person name="Overmann J."/>
            <person name="Amann R."/>
            <person name="Jetten M.S.M."/>
            <person name="Mascher T."/>
            <person name="Medema M.H."/>
            <person name="Devos D.P."/>
            <person name="Kaster A.-K."/>
            <person name="Ovreas L."/>
            <person name="Rohde M."/>
            <person name="Galperin M.Y."/>
            <person name="Jogler C."/>
        </authorList>
    </citation>
    <scope>NUCLEOTIDE SEQUENCE [LARGE SCALE GENOMIC DNA]</scope>
    <source>
        <strain evidence="1 2">Spa11</strain>
    </source>
</reference>
<dbReference type="RefSeq" id="WP_145113996.1">
    <property type="nucleotide sequence ID" value="NZ_CP036349.1"/>
</dbReference>
<dbReference type="KEGG" id="bmei:Spa11_32540"/>
<gene>
    <name evidence="1" type="ORF">Spa11_32540</name>
</gene>
<dbReference type="AlphaFoldDB" id="A0A518KB72"/>
<accession>A0A518KB72</accession>